<dbReference type="SUPFAM" id="SSF158702">
    <property type="entry name" value="Sec63 N-terminal domain-like"/>
    <property type="match status" value="1"/>
</dbReference>
<evidence type="ECO:0000256" key="6">
    <source>
        <dbReference type="ARBA" id="ARBA00023125"/>
    </source>
</evidence>
<dbReference type="CDD" id="cd18795">
    <property type="entry name" value="SF2_C_Ski2"/>
    <property type="match status" value="1"/>
</dbReference>
<gene>
    <name evidence="13" type="ORF">ENL96_02010</name>
</gene>
<keyword evidence="7" id="KW-0234">DNA repair</keyword>
<dbReference type="InterPro" id="IPR050474">
    <property type="entry name" value="Hel308_SKI2-like"/>
</dbReference>
<proteinExistence type="inferred from homology"/>
<keyword evidence="3" id="KW-0378">Hydrolase</keyword>
<dbReference type="GO" id="GO:0016787">
    <property type="term" value="F:hydrolase activity"/>
    <property type="evidence" value="ECO:0007669"/>
    <property type="project" value="UniProtKB-KW"/>
</dbReference>
<keyword evidence="1" id="KW-0547">Nucleotide-binding</keyword>
<dbReference type="GO" id="GO:0043138">
    <property type="term" value="F:3'-5' DNA helicase activity"/>
    <property type="evidence" value="ECO:0007669"/>
    <property type="project" value="UniProtKB-EC"/>
</dbReference>
<evidence type="ECO:0000256" key="10">
    <source>
        <dbReference type="ARBA" id="ARBA00034808"/>
    </source>
</evidence>
<dbReference type="InterPro" id="IPR048772">
    <property type="entry name" value="Hel308-like_dom4"/>
</dbReference>
<dbReference type="Gene3D" id="1.10.3380.30">
    <property type="match status" value="1"/>
</dbReference>
<dbReference type="InterPro" id="IPR027417">
    <property type="entry name" value="P-loop_NTPase"/>
</dbReference>
<dbReference type="HAMAP" id="MF_00442">
    <property type="entry name" value="Helicase_Hel308"/>
    <property type="match status" value="1"/>
</dbReference>
<keyword evidence="6" id="KW-0238">DNA-binding</keyword>
<dbReference type="InterPro" id="IPR001650">
    <property type="entry name" value="Helicase_C-like"/>
</dbReference>
<evidence type="ECO:0000256" key="9">
    <source>
        <dbReference type="ARBA" id="ARBA00034617"/>
    </source>
</evidence>
<dbReference type="Gene3D" id="1.10.150.20">
    <property type="entry name" value="5' to 3' exonuclease, C-terminal subdomain"/>
    <property type="match status" value="1"/>
</dbReference>
<keyword evidence="2" id="KW-0227">DNA damage</keyword>
<dbReference type="InterPro" id="IPR022965">
    <property type="entry name" value="Helicase_Hel308"/>
</dbReference>
<dbReference type="PROSITE" id="PS51192">
    <property type="entry name" value="HELICASE_ATP_BIND_1"/>
    <property type="match status" value="1"/>
</dbReference>
<dbReference type="Pfam" id="PF00271">
    <property type="entry name" value="Helicase_C"/>
    <property type="match status" value="1"/>
</dbReference>
<dbReference type="EC" id="5.6.2.4" evidence="10"/>
<dbReference type="AlphaFoldDB" id="A0A7C5UUE7"/>
<dbReference type="SUPFAM" id="SSF46785">
    <property type="entry name" value="Winged helix' DNA-binding domain"/>
    <property type="match status" value="1"/>
</dbReference>
<dbReference type="Pfam" id="PF00270">
    <property type="entry name" value="DEAD"/>
    <property type="match status" value="1"/>
</dbReference>
<evidence type="ECO:0000256" key="7">
    <source>
        <dbReference type="ARBA" id="ARBA00023204"/>
    </source>
</evidence>
<dbReference type="Pfam" id="PF21280">
    <property type="entry name" value="Helicase_dom4_arc"/>
    <property type="match status" value="1"/>
</dbReference>
<dbReference type="PROSITE" id="PS51194">
    <property type="entry name" value="HELICASE_CTER"/>
    <property type="match status" value="1"/>
</dbReference>
<dbReference type="SMART" id="SM00487">
    <property type="entry name" value="DEXDc"/>
    <property type="match status" value="1"/>
</dbReference>
<evidence type="ECO:0000256" key="4">
    <source>
        <dbReference type="ARBA" id="ARBA00022806"/>
    </source>
</evidence>
<feature type="domain" description="Helicase ATP-binding" evidence="11">
    <location>
        <begin position="53"/>
        <end position="221"/>
    </location>
</feature>
<dbReference type="EMBL" id="DRVY01000058">
    <property type="protein sequence ID" value="HHR92265.1"/>
    <property type="molecule type" value="Genomic_DNA"/>
</dbReference>
<accession>A0A7C5UUE7</accession>
<evidence type="ECO:0000259" key="11">
    <source>
        <dbReference type="PROSITE" id="PS51192"/>
    </source>
</evidence>
<evidence type="ECO:0000256" key="3">
    <source>
        <dbReference type="ARBA" id="ARBA00022801"/>
    </source>
</evidence>
<dbReference type="SUPFAM" id="SSF52540">
    <property type="entry name" value="P-loop containing nucleoside triphosphate hydrolases"/>
    <property type="match status" value="2"/>
</dbReference>
<dbReference type="GO" id="GO:0003677">
    <property type="term" value="F:DNA binding"/>
    <property type="evidence" value="ECO:0007669"/>
    <property type="project" value="UniProtKB-KW"/>
</dbReference>
<evidence type="ECO:0000259" key="12">
    <source>
        <dbReference type="PROSITE" id="PS51194"/>
    </source>
</evidence>
<evidence type="ECO:0000313" key="13">
    <source>
        <dbReference type="EMBL" id="HHR92265.1"/>
    </source>
</evidence>
<evidence type="ECO:0000256" key="2">
    <source>
        <dbReference type="ARBA" id="ARBA00022763"/>
    </source>
</evidence>
<dbReference type="InterPro" id="IPR014001">
    <property type="entry name" value="Helicase_ATP-bd"/>
</dbReference>
<comment type="catalytic activity">
    <reaction evidence="9">
        <text>Couples ATP hydrolysis with the unwinding of duplex DNA by translocating in the 3'-5' direction.</text>
        <dbReference type="EC" id="5.6.2.4"/>
    </reaction>
</comment>
<evidence type="ECO:0000256" key="5">
    <source>
        <dbReference type="ARBA" id="ARBA00022840"/>
    </source>
</evidence>
<comment type="caution">
    <text evidence="13">The sequence shown here is derived from an EMBL/GenBank/DDBJ whole genome shotgun (WGS) entry which is preliminary data.</text>
</comment>
<sequence>MPRQTILSIFITFLINGKVKINCGSVKEEELVKKLLEISGFKELNPVQKEALEKGLLKGKNLVIFAPTASGKTFCAELAAIRTILEKGEKVVYMVPLVALANEKYQEFKKKYSRLGIKVALSVGDYDSSDPWLKNYDLIIASNEKMDSLIRHGAEWISDIGLIVTDEIHLLDQADRGPTLEITLTLLRRLTPSAQLLALSATIKNAKELARWLDAETVISEWRPVKLYKGVSYPYQIKFLDKEGYELEPGLPLEESIVKNTLNLRKQALIFVSTRKSAESLAEKLGKVISQHLSRNEVRELEKIASEIENVLEVPTQQCKRIAKCVRFGCAFHHAGLLYKQRLMIEENFKNGLIKVIVATPSLAYGVNLPSFRVIMRDLRRYHAGIGSVFVPVLDVQQMLGRAGRPQYDSYGEGIILARSEEEAEEIIDHYFCGALEEINSKLAIEPILRMYVLALIAAEFCKSEKSLIGFFSKTFYAFQYRDISAIKEKILDILENLKEWKFIEREKSKLVATRIGKRVSELYIDPLTAHHFIECLAEAKRKEIQPFSFLQAICNTIEMQPLLGLRTGEFSELNEIIAKREDQFLQKIPEEWDLEFDEFLRSVKTALMFEAWINEATEDEILTKFKVAPGEFYNRREIADWLVYSLHELALLLGYKELLKHIRKLRVRLEYGVKEELIPLVRIRGIGRVRARKLFSSGLISIQKLRETPLESLSRIIGPKIAILIKQQLENTKKKEGKQETLF</sequence>
<keyword evidence="8" id="KW-0413">Isomerase</keyword>
<evidence type="ECO:0000256" key="8">
    <source>
        <dbReference type="ARBA" id="ARBA00023235"/>
    </source>
</evidence>
<dbReference type="CDD" id="cd18028">
    <property type="entry name" value="DEXHc_archSki2"/>
    <property type="match status" value="1"/>
</dbReference>
<feature type="domain" description="Helicase C-terminal" evidence="12">
    <location>
        <begin position="256"/>
        <end position="457"/>
    </location>
</feature>
<dbReference type="InterPro" id="IPR036390">
    <property type="entry name" value="WH_DNA-bd_sf"/>
</dbReference>
<dbReference type="Gene3D" id="3.40.50.300">
    <property type="entry name" value="P-loop containing nucleotide triphosphate hydrolases"/>
    <property type="match status" value="2"/>
</dbReference>
<dbReference type="PANTHER" id="PTHR47961">
    <property type="entry name" value="DNA POLYMERASE THETA, PUTATIVE (AFU_ORTHOLOGUE AFUA_1G05260)-RELATED"/>
    <property type="match status" value="1"/>
</dbReference>
<protein>
    <recommendedName>
        <fullName evidence="10">DNA 3'-5' helicase</fullName>
        <ecNumber evidence="10">5.6.2.4</ecNumber>
    </recommendedName>
</protein>
<evidence type="ECO:0000256" key="1">
    <source>
        <dbReference type="ARBA" id="ARBA00022741"/>
    </source>
</evidence>
<keyword evidence="5" id="KW-0067">ATP-binding</keyword>
<keyword evidence="4 13" id="KW-0347">Helicase</keyword>
<reference evidence="13" key="1">
    <citation type="journal article" date="2020" name="mSystems">
        <title>Genome- and Community-Level Interaction Insights into Carbon Utilization and Element Cycling Functions of Hydrothermarchaeota in Hydrothermal Sediment.</title>
        <authorList>
            <person name="Zhou Z."/>
            <person name="Liu Y."/>
            <person name="Xu W."/>
            <person name="Pan J."/>
            <person name="Luo Z.H."/>
            <person name="Li M."/>
        </authorList>
    </citation>
    <scope>NUCLEOTIDE SEQUENCE [LARGE SCALE GENOMIC DNA]</scope>
    <source>
        <strain evidence="13">SpSt-1042</strain>
    </source>
</reference>
<dbReference type="InterPro" id="IPR011545">
    <property type="entry name" value="DEAD/DEAH_box_helicase_dom"/>
</dbReference>
<dbReference type="PANTHER" id="PTHR47961:SF10">
    <property type="entry name" value="ATP-DEPENDENT DNA HELICASE HEL308"/>
    <property type="match status" value="1"/>
</dbReference>
<dbReference type="GO" id="GO:0005524">
    <property type="term" value="F:ATP binding"/>
    <property type="evidence" value="ECO:0007669"/>
    <property type="project" value="UniProtKB-KW"/>
</dbReference>
<organism evidence="13">
    <name type="scientific">candidate division CPR3 bacterium</name>
    <dbReference type="NCBI Taxonomy" id="2268181"/>
    <lineage>
        <taxon>Bacteria</taxon>
        <taxon>Bacteria division CPR3</taxon>
    </lineage>
</organism>
<name>A0A7C5UUE7_UNCC3</name>
<dbReference type="GO" id="GO:0006281">
    <property type="term" value="P:DNA repair"/>
    <property type="evidence" value="ECO:0007669"/>
    <property type="project" value="UniProtKB-KW"/>
</dbReference>
<dbReference type="SMART" id="SM00490">
    <property type="entry name" value="HELICc"/>
    <property type="match status" value="1"/>
</dbReference>